<feature type="region of interest" description="Disordered" evidence="1">
    <location>
        <begin position="40"/>
        <end position="99"/>
    </location>
</feature>
<reference evidence="2 3" key="1">
    <citation type="submission" date="2014-04" db="EMBL/GenBank/DDBJ databases">
        <authorList>
            <consortium name="DOE Joint Genome Institute"/>
            <person name="Kuo A."/>
            <person name="Gay G."/>
            <person name="Dore J."/>
            <person name="Kohler A."/>
            <person name="Nagy L.G."/>
            <person name="Floudas D."/>
            <person name="Copeland A."/>
            <person name="Barry K.W."/>
            <person name="Cichocki N."/>
            <person name="Veneault-Fourrey C."/>
            <person name="LaButti K."/>
            <person name="Lindquist E.A."/>
            <person name="Lipzen A."/>
            <person name="Lundell T."/>
            <person name="Morin E."/>
            <person name="Murat C."/>
            <person name="Sun H."/>
            <person name="Tunlid A."/>
            <person name="Henrissat B."/>
            <person name="Grigoriev I.V."/>
            <person name="Hibbett D.S."/>
            <person name="Martin F."/>
            <person name="Nordberg H.P."/>
            <person name="Cantor M.N."/>
            <person name="Hua S.X."/>
        </authorList>
    </citation>
    <scope>NUCLEOTIDE SEQUENCE [LARGE SCALE GENOMIC DNA]</scope>
    <source>
        <strain evidence="3">h7</strain>
    </source>
</reference>
<name>A0A0C2YD53_HEBCY</name>
<keyword evidence="3" id="KW-1185">Reference proteome</keyword>
<proteinExistence type="predicted"/>
<dbReference type="HOGENOM" id="CLU_2320674_0_0_1"/>
<dbReference type="EMBL" id="KN831769">
    <property type="protein sequence ID" value="KIM47733.1"/>
    <property type="molecule type" value="Genomic_DNA"/>
</dbReference>
<evidence type="ECO:0000313" key="3">
    <source>
        <dbReference type="Proteomes" id="UP000053424"/>
    </source>
</evidence>
<organism evidence="2 3">
    <name type="scientific">Hebeloma cylindrosporum</name>
    <dbReference type="NCBI Taxonomy" id="76867"/>
    <lineage>
        <taxon>Eukaryota</taxon>
        <taxon>Fungi</taxon>
        <taxon>Dikarya</taxon>
        <taxon>Basidiomycota</taxon>
        <taxon>Agaricomycotina</taxon>
        <taxon>Agaricomycetes</taxon>
        <taxon>Agaricomycetidae</taxon>
        <taxon>Agaricales</taxon>
        <taxon>Agaricineae</taxon>
        <taxon>Hymenogastraceae</taxon>
        <taxon>Hebeloma</taxon>
    </lineage>
</organism>
<evidence type="ECO:0000256" key="1">
    <source>
        <dbReference type="SAM" id="MobiDB-lite"/>
    </source>
</evidence>
<dbReference type="AlphaFoldDB" id="A0A0C2YD53"/>
<sequence length="99" mass="11231">MAILGCDGINLSWPIFITMERFAETARFLPRLFDPPIVPFPSKDHSRRLNRASQTDFSPAFSPSCPNHARHPRPHPRPPSTNQPIENHFPSPLLSFSKS</sequence>
<gene>
    <name evidence="2" type="ORF">M413DRAFT_208307</name>
</gene>
<dbReference type="Proteomes" id="UP000053424">
    <property type="component" value="Unassembled WGS sequence"/>
</dbReference>
<protein>
    <submittedName>
        <fullName evidence="2">Uncharacterized protein</fullName>
    </submittedName>
</protein>
<reference evidence="3" key="2">
    <citation type="submission" date="2015-01" db="EMBL/GenBank/DDBJ databases">
        <title>Evolutionary Origins and Diversification of the Mycorrhizal Mutualists.</title>
        <authorList>
            <consortium name="DOE Joint Genome Institute"/>
            <consortium name="Mycorrhizal Genomics Consortium"/>
            <person name="Kohler A."/>
            <person name="Kuo A."/>
            <person name="Nagy L.G."/>
            <person name="Floudas D."/>
            <person name="Copeland A."/>
            <person name="Barry K.W."/>
            <person name="Cichocki N."/>
            <person name="Veneault-Fourrey C."/>
            <person name="LaButti K."/>
            <person name="Lindquist E.A."/>
            <person name="Lipzen A."/>
            <person name="Lundell T."/>
            <person name="Morin E."/>
            <person name="Murat C."/>
            <person name="Riley R."/>
            <person name="Ohm R."/>
            <person name="Sun H."/>
            <person name="Tunlid A."/>
            <person name="Henrissat B."/>
            <person name="Grigoriev I.V."/>
            <person name="Hibbett D.S."/>
            <person name="Martin F."/>
        </authorList>
    </citation>
    <scope>NUCLEOTIDE SEQUENCE [LARGE SCALE GENOMIC DNA]</scope>
    <source>
        <strain evidence="3">h7</strain>
    </source>
</reference>
<accession>A0A0C2YD53</accession>
<evidence type="ECO:0000313" key="2">
    <source>
        <dbReference type="EMBL" id="KIM47733.1"/>
    </source>
</evidence>